<sequence length="60" mass="6800">MKKKCEKNSYDPPQISLTLNNQHIPQVQTIRILGLYLQQDGGGSHALQRLKHTTIKSSEL</sequence>
<organism evidence="1 2">
    <name type="scientific">Haemaphysalis longicornis</name>
    <name type="common">Bush tick</name>
    <dbReference type="NCBI Taxonomy" id="44386"/>
    <lineage>
        <taxon>Eukaryota</taxon>
        <taxon>Metazoa</taxon>
        <taxon>Ecdysozoa</taxon>
        <taxon>Arthropoda</taxon>
        <taxon>Chelicerata</taxon>
        <taxon>Arachnida</taxon>
        <taxon>Acari</taxon>
        <taxon>Parasitiformes</taxon>
        <taxon>Ixodida</taxon>
        <taxon>Ixodoidea</taxon>
        <taxon>Ixodidae</taxon>
        <taxon>Haemaphysalinae</taxon>
        <taxon>Haemaphysalis</taxon>
    </lineage>
</organism>
<dbReference type="VEuPathDB" id="VectorBase:HLOH_063717"/>
<dbReference type="AlphaFoldDB" id="A0A9J6FGW3"/>
<dbReference type="EMBL" id="JABSTR010000001">
    <property type="protein sequence ID" value="KAH9361148.1"/>
    <property type="molecule type" value="Genomic_DNA"/>
</dbReference>
<dbReference type="Proteomes" id="UP000821853">
    <property type="component" value="Chromosome 1"/>
</dbReference>
<proteinExistence type="predicted"/>
<accession>A0A9J6FGW3</accession>
<dbReference type="OrthoDB" id="10468586at2759"/>
<protein>
    <submittedName>
        <fullName evidence="1">Uncharacterized protein</fullName>
    </submittedName>
</protein>
<evidence type="ECO:0000313" key="1">
    <source>
        <dbReference type="EMBL" id="KAH9361148.1"/>
    </source>
</evidence>
<gene>
    <name evidence="1" type="ORF">HPB48_003010</name>
</gene>
<name>A0A9J6FGW3_HAELO</name>
<evidence type="ECO:0000313" key="2">
    <source>
        <dbReference type="Proteomes" id="UP000821853"/>
    </source>
</evidence>
<reference evidence="1 2" key="1">
    <citation type="journal article" date="2020" name="Cell">
        <title>Large-Scale Comparative Analyses of Tick Genomes Elucidate Their Genetic Diversity and Vector Capacities.</title>
        <authorList>
            <consortium name="Tick Genome and Microbiome Consortium (TIGMIC)"/>
            <person name="Jia N."/>
            <person name="Wang J."/>
            <person name="Shi W."/>
            <person name="Du L."/>
            <person name="Sun Y."/>
            <person name="Zhan W."/>
            <person name="Jiang J.F."/>
            <person name="Wang Q."/>
            <person name="Zhang B."/>
            <person name="Ji P."/>
            <person name="Bell-Sakyi L."/>
            <person name="Cui X.M."/>
            <person name="Yuan T.T."/>
            <person name="Jiang B.G."/>
            <person name="Yang W.F."/>
            <person name="Lam T.T."/>
            <person name="Chang Q.C."/>
            <person name="Ding S.J."/>
            <person name="Wang X.J."/>
            <person name="Zhu J.G."/>
            <person name="Ruan X.D."/>
            <person name="Zhao L."/>
            <person name="Wei J.T."/>
            <person name="Ye R.Z."/>
            <person name="Que T.C."/>
            <person name="Du C.H."/>
            <person name="Zhou Y.H."/>
            <person name="Cheng J.X."/>
            <person name="Dai P.F."/>
            <person name="Guo W.B."/>
            <person name="Han X.H."/>
            <person name="Huang E.J."/>
            <person name="Li L.F."/>
            <person name="Wei W."/>
            <person name="Gao Y.C."/>
            <person name="Liu J.Z."/>
            <person name="Shao H.Z."/>
            <person name="Wang X."/>
            <person name="Wang C.C."/>
            <person name="Yang T.C."/>
            <person name="Huo Q.B."/>
            <person name="Li W."/>
            <person name="Chen H.Y."/>
            <person name="Chen S.E."/>
            <person name="Zhou L.G."/>
            <person name="Ni X.B."/>
            <person name="Tian J.H."/>
            <person name="Sheng Y."/>
            <person name="Liu T."/>
            <person name="Pan Y.S."/>
            <person name="Xia L.Y."/>
            <person name="Li J."/>
            <person name="Zhao F."/>
            <person name="Cao W.C."/>
        </authorList>
    </citation>
    <scope>NUCLEOTIDE SEQUENCE [LARGE SCALE GENOMIC DNA]</scope>
    <source>
        <strain evidence="1">HaeL-2018</strain>
    </source>
</reference>
<keyword evidence="2" id="KW-1185">Reference proteome</keyword>
<comment type="caution">
    <text evidence="1">The sequence shown here is derived from an EMBL/GenBank/DDBJ whole genome shotgun (WGS) entry which is preliminary data.</text>
</comment>